<accession>A0AAD7WVL9</accession>
<feature type="compositionally biased region" description="Polar residues" evidence="1">
    <location>
        <begin position="47"/>
        <end position="58"/>
    </location>
</feature>
<dbReference type="Proteomes" id="UP001221898">
    <property type="component" value="Unassembled WGS sequence"/>
</dbReference>
<proteinExistence type="predicted"/>
<organism evidence="3 4">
    <name type="scientific">Aldrovandia affinis</name>
    <dbReference type="NCBI Taxonomy" id="143900"/>
    <lineage>
        <taxon>Eukaryota</taxon>
        <taxon>Metazoa</taxon>
        <taxon>Chordata</taxon>
        <taxon>Craniata</taxon>
        <taxon>Vertebrata</taxon>
        <taxon>Euteleostomi</taxon>
        <taxon>Actinopterygii</taxon>
        <taxon>Neopterygii</taxon>
        <taxon>Teleostei</taxon>
        <taxon>Notacanthiformes</taxon>
        <taxon>Halosauridae</taxon>
        <taxon>Aldrovandia</taxon>
    </lineage>
</organism>
<feature type="signal peptide" evidence="2">
    <location>
        <begin position="1"/>
        <end position="23"/>
    </location>
</feature>
<dbReference type="AlphaFoldDB" id="A0AAD7WVL9"/>
<protein>
    <submittedName>
        <fullName evidence="3">Uncharacterized protein</fullName>
    </submittedName>
</protein>
<evidence type="ECO:0000313" key="4">
    <source>
        <dbReference type="Proteomes" id="UP001221898"/>
    </source>
</evidence>
<keyword evidence="2" id="KW-0732">Signal</keyword>
<reference evidence="3" key="1">
    <citation type="journal article" date="2023" name="Science">
        <title>Genome structures resolve the early diversification of teleost fishes.</title>
        <authorList>
            <person name="Parey E."/>
            <person name="Louis A."/>
            <person name="Montfort J."/>
            <person name="Bouchez O."/>
            <person name="Roques C."/>
            <person name="Iampietro C."/>
            <person name="Lluch J."/>
            <person name="Castinel A."/>
            <person name="Donnadieu C."/>
            <person name="Desvignes T."/>
            <person name="Floi Bucao C."/>
            <person name="Jouanno E."/>
            <person name="Wen M."/>
            <person name="Mejri S."/>
            <person name="Dirks R."/>
            <person name="Jansen H."/>
            <person name="Henkel C."/>
            <person name="Chen W.J."/>
            <person name="Zahm M."/>
            <person name="Cabau C."/>
            <person name="Klopp C."/>
            <person name="Thompson A.W."/>
            <person name="Robinson-Rechavi M."/>
            <person name="Braasch I."/>
            <person name="Lecointre G."/>
            <person name="Bobe J."/>
            <person name="Postlethwait J.H."/>
            <person name="Berthelot C."/>
            <person name="Roest Crollius H."/>
            <person name="Guiguen Y."/>
        </authorList>
    </citation>
    <scope>NUCLEOTIDE SEQUENCE</scope>
    <source>
        <strain evidence="3">NC1722</strain>
    </source>
</reference>
<name>A0AAD7WVL9_9TELE</name>
<feature type="chain" id="PRO_5042053838" evidence="2">
    <location>
        <begin position="24"/>
        <end position="136"/>
    </location>
</feature>
<gene>
    <name evidence="3" type="ORF">AAFF_G00209600</name>
</gene>
<feature type="region of interest" description="Disordered" evidence="1">
    <location>
        <begin position="36"/>
        <end position="58"/>
    </location>
</feature>
<evidence type="ECO:0000256" key="1">
    <source>
        <dbReference type="SAM" id="MobiDB-lite"/>
    </source>
</evidence>
<sequence>MAMIRSTVLSFVAILTTCVLSTATGTWGHTATEVGQLPVQGKENNRTKPYSSTPTGNATVPTAECADFNATTWREYRQGEKLQVHYLLLTRSNMDCAAIFTEESLSDPQQSSHSTPPCPPKSSSTDTGLWAVSHPG</sequence>
<evidence type="ECO:0000313" key="3">
    <source>
        <dbReference type="EMBL" id="KAJ8409919.1"/>
    </source>
</evidence>
<keyword evidence="4" id="KW-1185">Reference proteome</keyword>
<dbReference type="EMBL" id="JAINUG010000028">
    <property type="protein sequence ID" value="KAJ8409919.1"/>
    <property type="molecule type" value="Genomic_DNA"/>
</dbReference>
<evidence type="ECO:0000256" key="2">
    <source>
        <dbReference type="SAM" id="SignalP"/>
    </source>
</evidence>
<comment type="caution">
    <text evidence="3">The sequence shown here is derived from an EMBL/GenBank/DDBJ whole genome shotgun (WGS) entry which is preliminary data.</text>
</comment>
<feature type="region of interest" description="Disordered" evidence="1">
    <location>
        <begin position="103"/>
        <end position="136"/>
    </location>
</feature>